<dbReference type="EMBL" id="NMTQ01000037">
    <property type="protein sequence ID" value="PDX57376.1"/>
    <property type="molecule type" value="Genomic_DNA"/>
</dbReference>
<dbReference type="Pfam" id="PF09393">
    <property type="entry name" value="DUF2001"/>
    <property type="match status" value="1"/>
</dbReference>
<reference evidence="1 2" key="1">
    <citation type="journal article" date="2017" name="Front. Microbiol.">
        <title>New Insights into the Diversity of the Genus Faecalibacterium.</title>
        <authorList>
            <person name="Benevides L."/>
            <person name="Burman S."/>
            <person name="Martin R."/>
            <person name="Robert V."/>
            <person name="Thomas M."/>
            <person name="Miquel S."/>
            <person name="Chain F."/>
            <person name="Sokol H."/>
            <person name="Bermudez-Humaran L.G."/>
            <person name="Morrison M."/>
            <person name="Langella P."/>
            <person name="Azevedo V.A."/>
            <person name="Chatel J.M."/>
            <person name="Soares S."/>
        </authorList>
    </citation>
    <scope>NUCLEOTIDE SEQUENCE [LARGE SCALE GENOMIC DNA]</scope>
    <source>
        <strain evidence="2">CNCM I-4540</strain>
    </source>
</reference>
<evidence type="ECO:0000313" key="1">
    <source>
        <dbReference type="EMBL" id="PDX57376.1"/>
    </source>
</evidence>
<sequence length="151" mass="16592">MYNQSGPADSRKVLSGKDAVLFNGEGVMLATVESFQVQVNVSNSDYQPLGDAQQHATMTGYKVTLTFSQITIEDDAFIEDMFAMMHSGQQPNWNLQGVVYGRNGSEQRMNYRGCVPDGNIDLQGASVGDIIKRAWNMVVNDPPELQKLLAA</sequence>
<gene>
    <name evidence="1" type="ORF">CGS46_12695</name>
</gene>
<keyword evidence="2" id="KW-1185">Reference proteome</keyword>
<dbReference type="InterPro" id="IPR018989">
    <property type="entry name" value="DUF2001"/>
</dbReference>
<name>A0A2A6Z7L2_9FIRM</name>
<dbReference type="AlphaFoldDB" id="A0A2A6Z7L2"/>
<protein>
    <submittedName>
        <fullName evidence="1">Uncharacterized protein</fullName>
    </submittedName>
</protein>
<comment type="caution">
    <text evidence="1">The sequence shown here is derived from an EMBL/GenBank/DDBJ whole genome shotgun (WGS) entry which is preliminary data.</text>
</comment>
<evidence type="ECO:0000313" key="2">
    <source>
        <dbReference type="Proteomes" id="UP000220752"/>
    </source>
</evidence>
<dbReference type="Gene3D" id="2.30.110.40">
    <property type="entry name" value="Phage tail tube protein"/>
    <property type="match status" value="1"/>
</dbReference>
<organism evidence="1 2">
    <name type="scientific">Faecalibacterium langellae</name>
    <dbReference type="NCBI Taxonomy" id="3435293"/>
    <lineage>
        <taxon>Bacteria</taxon>
        <taxon>Bacillati</taxon>
        <taxon>Bacillota</taxon>
        <taxon>Clostridia</taxon>
        <taxon>Eubacteriales</taxon>
        <taxon>Oscillospiraceae</taxon>
        <taxon>Faecalibacterium</taxon>
    </lineage>
</organism>
<dbReference type="Proteomes" id="UP000220752">
    <property type="component" value="Unassembled WGS sequence"/>
</dbReference>
<proteinExistence type="predicted"/>
<dbReference type="SUPFAM" id="SSF69279">
    <property type="entry name" value="Phage tail proteins"/>
    <property type="match status" value="1"/>
</dbReference>
<accession>A0A2A6Z7L2</accession>
<dbReference type="InterPro" id="IPR038628">
    <property type="entry name" value="XkdM-like_sf"/>
</dbReference>